<dbReference type="PIRSF" id="PIRSF000641">
    <property type="entry name" value="SRK"/>
    <property type="match status" value="1"/>
</dbReference>
<keyword evidence="18" id="KW-0812">Transmembrane</keyword>
<reference evidence="23" key="1">
    <citation type="submission" date="2020-05" db="EMBL/GenBank/DDBJ databases">
        <title>WGS assembly of Panicum virgatum.</title>
        <authorList>
            <person name="Lovell J.T."/>
            <person name="Jenkins J."/>
            <person name="Shu S."/>
            <person name="Juenger T.E."/>
            <person name="Schmutz J."/>
        </authorList>
    </citation>
    <scope>NUCLEOTIDE SEQUENCE</scope>
    <source>
        <strain evidence="23">AP13</strain>
    </source>
</reference>
<dbReference type="GO" id="GO:0005886">
    <property type="term" value="C:plasma membrane"/>
    <property type="evidence" value="ECO:0007669"/>
    <property type="project" value="UniProtKB-SubCell"/>
</dbReference>
<dbReference type="CDD" id="cd00028">
    <property type="entry name" value="B_lectin"/>
    <property type="match status" value="1"/>
</dbReference>
<dbReference type="PROSITE" id="PS50948">
    <property type="entry name" value="PAN"/>
    <property type="match status" value="1"/>
</dbReference>
<keyword evidence="5 15" id="KW-0808">Transferase</keyword>
<feature type="domain" description="Protein kinase" evidence="20">
    <location>
        <begin position="504"/>
        <end position="801"/>
    </location>
</feature>
<dbReference type="SUPFAM" id="SSF51110">
    <property type="entry name" value="alpha-D-mannose-specific plant lectins"/>
    <property type="match status" value="1"/>
</dbReference>
<dbReference type="AlphaFoldDB" id="A0A8T0Q4Q4"/>
<evidence type="ECO:0000256" key="10">
    <source>
        <dbReference type="ARBA" id="ARBA00023157"/>
    </source>
</evidence>
<keyword evidence="8 15" id="KW-0418">Kinase</keyword>
<dbReference type="InterPro" id="IPR000858">
    <property type="entry name" value="S_locus_glycoprot_dom"/>
</dbReference>
<keyword evidence="11" id="KW-0675">Receptor</keyword>
<dbReference type="FunFam" id="1.10.510.10:FF:000060">
    <property type="entry name" value="G-type lectin S-receptor-like serine/threonine-protein kinase"/>
    <property type="match status" value="1"/>
</dbReference>
<evidence type="ECO:0000256" key="6">
    <source>
        <dbReference type="ARBA" id="ARBA00022729"/>
    </source>
</evidence>
<name>A0A8T0Q4Q4_PANVG</name>
<dbReference type="Gene3D" id="1.10.510.10">
    <property type="entry name" value="Transferase(Phosphotransferase) domain 1"/>
    <property type="match status" value="1"/>
</dbReference>
<dbReference type="PANTHER" id="PTHR27002:SF1118">
    <property type="entry name" value="NON-SPECIFIC SERINE_THREONINE PROTEIN KINASE"/>
    <property type="match status" value="1"/>
</dbReference>
<comment type="catalytic activity">
    <reaction evidence="14 15">
        <text>L-seryl-[protein] + ATP = O-phospho-L-seryl-[protein] + ADP + H(+)</text>
        <dbReference type="Rhea" id="RHEA:17989"/>
        <dbReference type="Rhea" id="RHEA-COMP:9863"/>
        <dbReference type="Rhea" id="RHEA-COMP:11604"/>
        <dbReference type="ChEBI" id="CHEBI:15378"/>
        <dbReference type="ChEBI" id="CHEBI:29999"/>
        <dbReference type="ChEBI" id="CHEBI:30616"/>
        <dbReference type="ChEBI" id="CHEBI:83421"/>
        <dbReference type="ChEBI" id="CHEBI:456216"/>
        <dbReference type="EC" id="2.7.11.1"/>
    </reaction>
</comment>
<dbReference type="GO" id="GO:0004674">
    <property type="term" value="F:protein serine/threonine kinase activity"/>
    <property type="evidence" value="ECO:0007669"/>
    <property type="project" value="UniProtKB-KW"/>
</dbReference>
<dbReference type="PROSITE" id="PS50927">
    <property type="entry name" value="BULB_LECTIN"/>
    <property type="match status" value="1"/>
</dbReference>
<keyword evidence="6 19" id="KW-0732">Signal</keyword>
<dbReference type="Pfam" id="PF01453">
    <property type="entry name" value="B_lectin"/>
    <property type="match status" value="1"/>
</dbReference>
<accession>A0A8T0Q4Q4</accession>
<dbReference type="Gene3D" id="3.30.200.20">
    <property type="entry name" value="Phosphorylase Kinase, domain 1"/>
    <property type="match status" value="1"/>
</dbReference>
<protein>
    <recommendedName>
        <fullName evidence="15">Receptor-like serine/threonine-protein kinase</fullName>
        <ecNumber evidence="15">2.7.11.1</ecNumber>
    </recommendedName>
</protein>
<feature type="compositionally biased region" description="Basic and acidic residues" evidence="17">
    <location>
        <begin position="807"/>
        <end position="817"/>
    </location>
</feature>
<keyword evidence="9 15" id="KW-0067">ATP-binding</keyword>
<evidence type="ECO:0000256" key="11">
    <source>
        <dbReference type="ARBA" id="ARBA00023170"/>
    </source>
</evidence>
<dbReference type="InterPro" id="IPR001245">
    <property type="entry name" value="Ser-Thr/Tyr_kinase_cat_dom"/>
</dbReference>
<dbReference type="InterPro" id="IPR003609">
    <property type="entry name" value="Pan_app"/>
</dbReference>
<dbReference type="FunFam" id="3.30.200.20:FF:000402">
    <property type="entry name" value="Serine/threonine-protein kinase"/>
    <property type="match status" value="1"/>
</dbReference>
<feature type="domain" description="Apple" evidence="22">
    <location>
        <begin position="338"/>
        <end position="418"/>
    </location>
</feature>
<evidence type="ECO:0000256" key="18">
    <source>
        <dbReference type="SAM" id="Phobius"/>
    </source>
</evidence>
<dbReference type="EMBL" id="CM029050">
    <property type="protein sequence ID" value="KAG2569073.1"/>
    <property type="molecule type" value="Genomic_DNA"/>
</dbReference>
<evidence type="ECO:0000313" key="23">
    <source>
        <dbReference type="EMBL" id="KAG2569073.1"/>
    </source>
</evidence>
<evidence type="ECO:0000256" key="13">
    <source>
        <dbReference type="ARBA" id="ARBA00047899"/>
    </source>
</evidence>
<evidence type="ECO:0000256" key="8">
    <source>
        <dbReference type="ARBA" id="ARBA00022777"/>
    </source>
</evidence>
<comment type="caution">
    <text evidence="23">The sequence shown here is derived from an EMBL/GenBank/DDBJ whole genome shotgun (WGS) entry which is preliminary data.</text>
</comment>
<dbReference type="SMART" id="SM00473">
    <property type="entry name" value="PAN_AP"/>
    <property type="match status" value="1"/>
</dbReference>
<gene>
    <name evidence="23" type="ORF">PVAP13_7NG369801</name>
</gene>
<keyword evidence="7 15" id="KW-0547">Nucleotide-binding</keyword>
<feature type="domain" description="Bulb-type lectin" evidence="21">
    <location>
        <begin position="23"/>
        <end position="152"/>
    </location>
</feature>
<feature type="signal peptide" evidence="19">
    <location>
        <begin position="1"/>
        <end position="22"/>
    </location>
</feature>
<keyword evidence="3 15" id="KW-0723">Serine/threonine-protein kinase</keyword>
<dbReference type="GO" id="GO:0048544">
    <property type="term" value="P:recognition of pollen"/>
    <property type="evidence" value="ECO:0007669"/>
    <property type="project" value="InterPro"/>
</dbReference>
<evidence type="ECO:0000256" key="12">
    <source>
        <dbReference type="ARBA" id="ARBA00023180"/>
    </source>
</evidence>
<keyword evidence="18" id="KW-0472">Membrane</keyword>
<dbReference type="PROSITE" id="PS00108">
    <property type="entry name" value="PROTEIN_KINASE_ST"/>
    <property type="match status" value="1"/>
</dbReference>
<dbReference type="PANTHER" id="PTHR27002">
    <property type="entry name" value="RECEPTOR-LIKE SERINE/THREONINE-PROTEIN KINASE SD1-8"/>
    <property type="match status" value="1"/>
</dbReference>
<dbReference type="InterPro" id="IPR017441">
    <property type="entry name" value="Protein_kinase_ATP_BS"/>
</dbReference>
<keyword evidence="10" id="KW-1015">Disulfide bond</keyword>
<evidence type="ECO:0000256" key="4">
    <source>
        <dbReference type="ARBA" id="ARBA00022536"/>
    </source>
</evidence>
<dbReference type="InterPro" id="IPR024171">
    <property type="entry name" value="SRK-like_kinase"/>
</dbReference>
<dbReference type="InterPro" id="IPR036426">
    <property type="entry name" value="Bulb-type_lectin_dom_sf"/>
</dbReference>
<dbReference type="SMART" id="SM00108">
    <property type="entry name" value="B_lectin"/>
    <property type="match status" value="1"/>
</dbReference>
<comment type="catalytic activity">
    <reaction evidence="13 15">
        <text>L-threonyl-[protein] + ATP = O-phospho-L-threonyl-[protein] + ADP + H(+)</text>
        <dbReference type="Rhea" id="RHEA:46608"/>
        <dbReference type="Rhea" id="RHEA-COMP:11060"/>
        <dbReference type="Rhea" id="RHEA-COMP:11605"/>
        <dbReference type="ChEBI" id="CHEBI:15378"/>
        <dbReference type="ChEBI" id="CHEBI:30013"/>
        <dbReference type="ChEBI" id="CHEBI:30616"/>
        <dbReference type="ChEBI" id="CHEBI:61977"/>
        <dbReference type="ChEBI" id="CHEBI:456216"/>
        <dbReference type="EC" id="2.7.11.1"/>
    </reaction>
</comment>
<feature type="region of interest" description="Disordered" evidence="17">
    <location>
        <begin position="807"/>
        <end position="831"/>
    </location>
</feature>
<evidence type="ECO:0000256" key="17">
    <source>
        <dbReference type="SAM" id="MobiDB-lite"/>
    </source>
</evidence>
<evidence type="ECO:0000259" key="21">
    <source>
        <dbReference type="PROSITE" id="PS50927"/>
    </source>
</evidence>
<proteinExistence type="inferred from homology"/>
<dbReference type="InterPro" id="IPR000719">
    <property type="entry name" value="Prot_kinase_dom"/>
</dbReference>
<evidence type="ECO:0000256" key="2">
    <source>
        <dbReference type="ARBA" id="ARBA00022475"/>
    </source>
</evidence>
<evidence type="ECO:0000259" key="22">
    <source>
        <dbReference type="PROSITE" id="PS50948"/>
    </source>
</evidence>
<evidence type="ECO:0000256" key="3">
    <source>
        <dbReference type="ARBA" id="ARBA00022527"/>
    </source>
</evidence>
<evidence type="ECO:0000256" key="19">
    <source>
        <dbReference type="SAM" id="SignalP"/>
    </source>
</evidence>
<evidence type="ECO:0000256" key="5">
    <source>
        <dbReference type="ARBA" id="ARBA00022679"/>
    </source>
</evidence>
<comment type="similarity">
    <text evidence="15">Belongs to the protein kinase superfamily. Ser/Thr protein kinase family.</text>
</comment>
<evidence type="ECO:0000256" key="14">
    <source>
        <dbReference type="ARBA" id="ARBA00048679"/>
    </source>
</evidence>
<keyword evidence="12" id="KW-0325">Glycoprotein</keyword>
<comment type="subcellular location">
    <subcellularLocation>
        <location evidence="1">Cell membrane</location>
        <topology evidence="1">Single-pass type I membrane protein</topology>
    </subcellularLocation>
</comment>
<dbReference type="SUPFAM" id="SSF56112">
    <property type="entry name" value="Protein kinase-like (PK-like)"/>
    <property type="match status" value="1"/>
</dbReference>
<keyword evidence="24" id="KW-1185">Reference proteome</keyword>
<dbReference type="FunFam" id="2.90.10.10:FF:000014">
    <property type="entry name" value="Serine/threonine-protein kinase"/>
    <property type="match status" value="1"/>
</dbReference>
<dbReference type="InterPro" id="IPR011009">
    <property type="entry name" value="Kinase-like_dom_sf"/>
</dbReference>
<feature type="binding site" evidence="16">
    <location>
        <position position="532"/>
    </location>
    <ligand>
        <name>ATP</name>
        <dbReference type="ChEBI" id="CHEBI:30616"/>
    </ligand>
</feature>
<evidence type="ECO:0000256" key="9">
    <source>
        <dbReference type="ARBA" id="ARBA00022840"/>
    </source>
</evidence>
<dbReference type="Gene3D" id="2.90.10.10">
    <property type="entry name" value="Bulb-type lectin domain"/>
    <property type="match status" value="1"/>
</dbReference>
<sequence>MCKANLHVFSLLFLILSSFCESNNQLTQANSLSPGDMLISEGGVFALGFFPPTNSSKSLYLGIWYHNIPDYPERTVVWVANRDSPISNHLSVKLTVTNSSEMVLFDSEGRSVWMTANTTTAGGADGAVAVLLDSGNFVLRLLNGTVVWQSIDHLTDTILPNTRVLLSYKAQVVGRLVAWKGPDDPSTGDFSLSMDPSSNIQLFIWNGRLPYKRSLVVNEVSVSGGTYQSNTTSVMSQYVYYRGDELYYTYTVSDGSPYTRILLDYRGNLSLLSWNNTSLSWTLASDTPSYCFLYASCGPFGYCDATAVPTTCRCPDGFELVDSLDLSRGCQRKEVLRCGKENYFVTMPNMKVPDKFLRIRNTSFDQCAEECSRNCSCMAYAYANLSSAGGTMGDISRCLVWTGDLIDMEKASFYTENLYIRLAERPVQKNGELLKILLPIIACLLLLAFVALVWKCKRRGKQQKKKVQKKMMLEYLRSTDEAGNKNIEFPFVSFDDIVAATDNFSDTNMLGKGGFGKVYKGMLDGTTEVAIKRLSKDSGQGTEEFRNEVVLIAKLQHKNLVKLLGCCIHEDEKMLVYEYLPNKSLDYFLFDSARKSMVQWPTKFKIIQGVARGIMYLHQDSRLTIIHRDLKASNILLDKEMSPKISDFGMARIFCGDQHQLKLAHQLCAPVSSTNRIVGTYGYMSPEYAMEGAFSVKSDTYSFGVLLLEIVSGLKISSPYLIMDFPNLIVYAWNLWKDGKTEELVDPSVKEDCPFDEVSRCIHIGLLCAQDSPNCRPLMSTIVLMLESKSTPLPTPQHPLYFARRDAEPARGSDDRVPSMNDMSLTVVEGR</sequence>
<dbReference type="PROSITE" id="PS50011">
    <property type="entry name" value="PROTEIN_KINASE_DOM"/>
    <property type="match status" value="1"/>
</dbReference>
<dbReference type="PROSITE" id="PS00107">
    <property type="entry name" value="PROTEIN_KINASE_ATP"/>
    <property type="match status" value="1"/>
</dbReference>
<dbReference type="InterPro" id="IPR008271">
    <property type="entry name" value="Ser/Thr_kinase_AS"/>
</dbReference>
<dbReference type="Pfam" id="PF00954">
    <property type="entry name" value="S_locus_glycop"/>
    <property type="match status" value="1"/>
</dbReference>
<dbReference type="GO" id="GO:0005524">
    <property type="term" value="F:ATP binding"/>
    <property type="evidence" value="ECO:0007669"/>
    <property type="project" value="UniProtKB-UniRule"/>
</dbReference>
<evidence type="ECO:0000256" key="1">
    <source>
        <dbReference type="ARBA" id="ARBA00004251"/>
    </source>
</evidence>
<evidence type="ECO:0000259" key="20">
    <source>
        <dbReference type="PROSITE" id="PS50011"/>
    </source>
</evidence>
<keyword evidence="4" id="KW-0245">EGF-like domain</keyword>
<dbReference type="Proteomes" id="UP000823388">
    <property type="component" value="Chromosome 7N"/>
</dbReference>
<dbReference type="InterPro" id="IPR001480">
    <property type="entry name" value="Bulb-type_lectin_dom"/>
</dbReference>
<evidence type="ECO:0000313" key="24">
    <source>
        <dbReference type="Proteomes" id="UP000823388"/>
    </source>
</evidence>
<dbReference type="EC" id="2.7.11.1" evidence="15"/>
<organism evidence="23 24">
    <name type="scientific">Panicum virgatum</name>
    <name type="common">Blackwell switchgrass</name>
    <dbReference type="NCBI Taxonomy" id="38727"/>
    <lineage>
        <taxon>Eukaryota</taxon>
        <taxon>Viridiplantae</taxon>
        <taxon>Streptophyta</taxon>
        <taxon>Embryophyta</taxon>
        <taxon>Tracheophyta</taxon>
        <taxon>Spermatophyta</taxon>
        <taxon>Magnoliopsida</taxon>
        <taxon>Liliopsida</taxon>
        <taxon>Poales</taxon>
        <taxon>Poaceae</taxon>
        <taxon>PACMAD clade</taxon>
        <taxon>Panicoideae</taxon>
        <taxon>Panicodae</taxon>
        <taxon>Paniceae</taxon>
        <taxon>Panicinae</taxon>
        <taxon>Panicum</taxon>
        <taxon>Panicum sect. Hiantes</taxon>
    </lineage>
</organism>
<feature type="chain" id="PRO_5035777278" description="Receptor-like serine/threonine-protein kinase" evidence="19">
    <location>
        <begin position="23"/>
        <end position="831"/>
    </location>
</feature>
<dbReference type="GO" id="GO:0051707">
    <property type="term" value="P:response to other organism"/>
    <property type="evidence" value="ECO:0007669"/>
    <property type="project" value="UniProtKB-ARBA"/>
</dbReference>
<evidence type="ECO:0000256" key="15">
    <source>
        <dbReference type="PIRNR" id="PIRNR000641"/>
    </source>
</evidence>
<dbReference type="CDD" id="cd01098">
    <property type="entry name" value="PAN_AP_plant"/>
    <property type="match status" value="1"/>
</dbReference>
<evidence type="ECO:0000256" key="7">
    <source>
        <dbReference type="ARBA" id="ARBA00022741"/>
    </source>
</evidence>
<dbReference type="Pfam" id="PF08276">
    <property type="entry name" value="PAN_2"/>
    <property type="match status" value="1"/>
</dbReference>
<feature type="transmembrane region" description="Helical" evidence="18">
    <location>
        <begin position="436"/>
        <end position="456"/>
    </location>
</feature>
<dbReference type="SMART" id="SM00220">
    <property type="entry name" value="S_TKc"/>
    <property type="match status" value="1"/>
</dbReference>
<keyword evidence="18" id="KW-1133">Transmembrane helix</keyword>
<dbReference type="Pfam" id="PF07714">
    <property type="entry name" value="PK_Tyr_Ser-Thr"/>
    <property type="match status" value="1"/>
</dbReference>
<keyword evidence="2" id="KW-1003">Cell membrane</keyword>
<evidence type="ECO:0000256" key="16">
    <source>
        <dbReference type="PROSITE-ProRule" id="PRU10141"/>
    </source>
</evidence>